<feature type="domain" description="AAA+ ATPase" evidence="2">
    <location>
        <begin position="611"/>
        <end position="736"/>
    </location>
</feature>
<evidence type="ECO:0000256" key="1">
    <source>
        <dbReference type="SAM" id="MobiDB-lite"/>
    </source>
</evidence>
<dbReference type="InterPro" id="IPR003959">
    <property type="entry name" value="ATPase_AAA_core"/>
</dbReference>
<dbReference type="SMART" id="SM00382">
    <property type="entry name" value="AAA"/>
    <property type="match status" value="1"/>
</dbReference>
<reference evidence="3" key="1">
    <citation type="submission" date="2021-03" db="EMBL/GenBank/DDBJ databases">
        <authorList>
            <person name="Tagirdzhanova G."/>
        </authorList>
    </citation>
    <scope>NUCLEOTIDE SEQUENCE</scope>
</reference>
<dbReference type="Gene3D" id="3.40.50.300">
    <property type="entry name" value="P-loop containing nucleotide triphosphate hydrolases"/>
    <property type="match status" value="1"/>
</dbReference>
<accession>A0A8H3FEN1</accession>
<dbReference type="InterPro" id="IPR003593">
    <property type="entry name" value="AAA+_ATPase"/>
</dbReference>
<dbReference type="Pfam" id="PF00004">
    <property type="entry name" value="AAA"/>
    <property type="match status" value="1"/>
</dbReference>
<dbReference type="Proteomes" id="UP000664169">
    <property type="component" value="Unassembled WGS sequence"/>
</dbReference>
<protein>
    <recommendedName>
        <fullName evidence="2">AAA+ ATPase domain-containing protein</fullName>
    </recommendedName>
</protein>
<dbReference type="CDD" id="cd19481">
    <property type="entry name" value="RecA-like_protease"/>
    <property type="match status" value="1"/>
</dbReference>
<name>A0A8H3FEN1_9LECA</name>
<dbReference type="Pfam" id="PF23232">
    <property type="entry name" value="AAA_lid_13"/>
    <property type="match status" value="1"/>
</dbReference>
<dbReference type="Pfam" id="PF22942">
    <property type="entry name" value="DUF7025"/>
    <property type="match status" value="1"/>
</dbReference>
<dbReference type="GO" id="GO:0016887">
    <property type="term" value="F:ATP hydrolysis activity"/>
    <property type="evidence" value="ECO:0007669"/>
    <property type="project" value="InterPro"/>
</dbReference>
<dbReference type="GO" id="GO:0005524">
    <property type="term" value="F:ATP binding"/>
    <property type="evidence" value="ECO:0007669"/>
    <property type="project" value="InterPro"/>
</dbReference>
<proteinExistence type="predicted"/>
<gene>
    <name evidence="3" type="ORF">GOMPHAMPRED_003465</name>
</gene>
<dbReference type="AlphaFoldDB" id="A0A8H3FEN1"/>
<keyword evidence="4" id="KW-1185">Reference proteome</keyword>
<dbReference type="InterPro" id="IPR027417">
    <property type="entry name" value="P-loop_NTPase"/>
</dbReference>
<comment type="caution">
    <text evidence="3">The sequence shown here is derived from an EMBL/GenBank/DDBJ whole genome shotgun (WGS) entry which is preliminary data.</text>
</comment>
<feature type="compositionally biased region" description="Basic and acidic residues" evidence="1">
    <location>
        <begin position="75"/>
        <end position="95"/>
    </location>
</feature>
<dbReference type="PANTHER" id="PTHR46411:SF4">
    <property type="entry name" value="AAA+ ATPASE DOMAIN-CONTAINING PROTEIN"/>
    <property type="match status" value="1"/>
</dbReference>
<dbReference type="InterPro" id="IPR054289">
    <property type="entry name" value="DUF7025"/>
</dbReference>
<evidence type="ECO:0000313" key="3">
    <source>
        <dbReference type="EMBL" id="CAF9923847.1"/>
    </source>
</evidence>
<evidence type="ECO:0000313" key="4">
    <source>
        <dbReference type="Proteomes" id="UP000664169"/>
    </source>
</evidence>
<organism evidence="3 4">
    <name type="scientific">Gomphillus americanus</name>
    <dbReference type="NCBI Taxonomy" id="1940652"/>
    <lineage>
        <taxon>Eukaryota</taxon>
        <taxon>Fungi</taxon>
        <taxon>Dikarya</taxon>
        <taxon>Ascomycota</taxon>
        <taxon>Pezizomycotina</taxon>
        <taxon>Lecanoromycetes</taxon>
        <taxon>OSLEUM clade</taxon>
        <taxon>Ostropomycetidae</taxon>
        <taxon>Ostropales</taxon>
        <taxon>Graphidaceae</taxon>
        <taxon>Gomphilloideae</taxon>
        <taxon>Gomphillus</taxon>
    </lineage>
</organism>
<dbReference type="PANTHER" id="PTHR46411">
    <property type="entry name" value="FAMILY ATPASE, PUTATIVE-RELATED"/>
    <property type="match status" value="1"/>
</dbReference>
<dbReference type="InterPro" id="IPR056599">
    <property type="entry name" value="AAA_lid_fung"/>
</dbReference>
<dbReference type="OrthoDB" id="10042665at2759"/>
<dbReference type="EMBL" id="CAJPDQ010000020">
    <property type="protein sequence ID" value="CAF9923847.1"/>
    <property type="molecule type" value="Genomic_DNA"/>
</dbReference>
<feature type="region of interest" description="Disordered" evidence="1">
    <location>
        <begin position="75"/>
        <end position="115"/>
    </location>
</feature>
<feature type="region of interest" description="Disordered" evidence="1">
    <location>
        <begin position="16"/>
        <end position="40"/>
    </location>
</feature>
<dbReference type="SUPFAM" id="SSF52540">
    <property type="entry name" value="P-loop containing nucleoside triphosphate hydrolases"/>
    <property type="match status" value="1"/>
</dbReference>
<sequence length="857" mass="98215">MSIPVGVAHQVFQNGITASSEQGDPELDADLQSGGPDPYCPKNGRPHAALLDFDIYECHICKADLTLLKVDDIKPSAKDNDRDSDNESNYVRDYESSYGRSYDSDDVDRGRDLQESNPKTFYAQHLLEFRDRYGDQVKRQEWRKGPFNLSATRGAEADDFLVFQAIIRLQTNKSVQRSHKKNLLAHHARYQFSYQGTVLRIFSNTIIHALKTVSSYPNSLTVGVPFTLEEPYTIIGHHLSALKKHASKINVEKDTDGESETETRPVKPGVAAMEHFNIFFNWLKEAEYEAKLIKEGERNARGLCTFQMLWLILKPSTTVYMTSQGVLGGYVIEYVEVTTLTGSGGDNGVGILSATSLDGMAYIVKLWNLRYDSRFVRRKMTTVLIPFFKGEKEISTLKTVPIEFYKERQPGTTRTNMENLGQLWYQSLRGRQVYYKGRSIKEPEKQLEGRAYIDPNGRALAKLDQDEDDDLSIPLRGKYSDVMDEVRCPCDQCHGLRGHPAPDFPWKDYDVIDPKDVESLELPDSPHGSRHRYLVCDHKVWAIMLKTRTWELLDIAHCSDPMFNENALEKLVMPKERKDMIKALVVKFKDTKTHDKPSNSWRADFVEGKGEGTIFLLHGSPGVGKTFTAECIAEFTARPLISLTCADIGTDEVEIESKLELWLGRAERWGAVLLIDEADIFLERRQITDLKRNSLVSVFLRCLEYYRGILFLTTNRVGHFDDAFISRIHVVIKYEALGEAERKQIWTQFFDKLDAERRDFEISRNARTYVLGDEPDALYKQPWNGREIRNVFQTAVALAEYRTQTEKGNLEPILKLKDFEQVCDMTKHFKKYLEGISGLNEEQRAFRDRARVGTQEF</sequence>
<evidence type="ECO:0000259" key="2">
    <source>
        <dbReference type="SMART" id="SM00382"/>
    </source>
</evidence>